<protein>
    <submittedName>
        <fullName evidence="1">Uncharacterized protein</fullName>
    </submittedName>
</protein>
<dbReference type="Proteomes" id="UP000316621">
    <property type="component" value="Chromosome 1"/>
</dbReference>
<accession>A0A4Y7I4T1</accession>
<gene>
    <name evidence="1" type="ORF">C5167_036866</name>
</gene>
<sequence>MEMEMRYKAGFKSDETRVRVSLKKFRMELEEEIDDGVDSSINSTNKKRGLGFNGRVMLVVVNMDFQEQMLFEAGITGGDSYAELVWMEIILSCRNGVGEELDAGVGLRCNCNWWLLQGENARFNGFDLFVLLLVENDTERWKERAMKLSAVVIVQLLARVQSSKACKEWERWGEEYNGLNLVQAS</sequence>
<keyword evidence="2" id="KW-1185">Reference proteome</keyword>
<dbReference type="EMBL" id="CM010715">
    <property type="protein sequence ID" value="RZC43913.1"/>
    <property type="molecule type" value="Genomic_DNA"/>
</dbReference>
<evidence type="ECO:0000313" key="1">
    <source>
        <dbReference type="EMBL" id="RZC43913.1"/>
    </source>
</evidence>
<evidence type="ECO:0000313" key="2">
    <source>
        <dbReference type="Proteomes" id="UP000316621"/>
    </source>
</evidence>
<dbReference type="AlphaFoldDB" id="A0A4Y7I4T1"/>
<reference evidence="1 2" key="1">
    <citation type="journal article" date="2018" name="Science">
        <title>The opium poppy genome and morphinan production.</title>
        <authorList>
            <person name="Guo L."/>
            <person name="Winzer T."/>
            <person name="Yang X."/>
            <person name="Li Y."/>
            <person name="Ning Z."/>
            <person name="He Z."/>
            <person name="Teodor R."/>
            <person name="Lu Y."/>
            <person name="Bowser T.A."/>
            <person name="Graham I.A."/>
            <person name="Ye K."/>
        </authorList>
    </citation>
    <scope>NUCLEOTIDE SEQUENCE [LARGE SCALE GENOMIC DNA]</scope>
    <source>
        <strain evidence="2">cv. HN1</strain>
        <tissue evidence="1">Leaves</tissue>
    </source>
</reference>
<organism evidence="1 2">
    <name type="scientific">Papaver somniferum</name>
    <name type="common">Opium poppy</name>
    <dbReference type="NCBI Taxonomy" id="3469"/>
    <lineage>
        <taxon>Eukaryota</taxon>
        <taxon>Viridiplantae</taxon>
        <taxon>Streptophyta</taxon>
        <taxon>Embryophyta</taxon>
        <taxon>Tracheophyta</taxon>
        <taxon>Spermatophyta</taxon>
        <taxon>Magnoliopsida</taxon>
        <taxon>Ranunculales</taxon>
        <taxon>Papaveraceae</taxon>
        <taxon>Papaveroideae</taxon>
        <taxon>Papaver</taxon>
    </lineage>
</organism>
<dbReference type="Gramene" id="RZC43913">
    <property type="protein sequence ID" value="RZC43913"/>
    <property type="gene ID" value="C5167_036866"/>
</dbReference>
<name>A0A4Y7I4T1_PAPSO</name>
<proteinExistence type="predicted"/>